<dbReference type="PANTHER" id="PTHR34075:SF5">
    <property type="entry name" value="BLR3430 PROTEIN"/>
    <property type="match status" value="1"/>
</dbReference>
<organism evidence="3 4">
    <name type="scientific">Actinoplanes flavus</name>
    <dbReference type="NCBI Taxonomy" id="2820290"/>
    <lineage>
        <taxon>Bacteria</taxon>
        <taxon>Bacillati</taxon>
        <taxon>Actinomycetota</taxon>
        <taxon>Actinomycetes</taxon>
        <taxon>Micromonosporales</taxon>
        <taxon>Micromonosporaceae</taxon>
        <taxon>Actinoplanes</taxon>
    </lineage>
</organism>
<evidence type="ECO:0000259" key="1">
    <source>
        <dbReference type="Pfam" id="PF01796"/>
    </source>
</evidence>
<feature type="domain" description="ChsH2 rubredoxin-like zinc ribbon" evidence="2">
    <location>
        <begin position="2"/>
        <end position="27"/>
    </location>
</feature>
<feature type="domain" description="ChsH2 C-terminal OB-fold" evidence="1">
    <location>
        <begin position="30"/>
        <end position="84"/>
    </location>
</feature>
<gene>
    <name evidence="3" type="ORF">J5X75_27540</name>
</gene>
<dbReference type="InterPro" id="IPR002878">
    <property type="entry name" value="ChsH2_C"/>
</dbReference>
<proteinExistence type="predicted"/>
<dbReference type="Pfam" id="PF12172">
    <property type="entry name" value="zf-ChsH2"/>
    <property type="match status" value="1"/>
</dbReference>
<name>A0ABS3UR55_9ACTN</name>
<keyword evidence="4" id="KW-1185">Reference proteome</keyword>
<evidence type="ECO:0000259" key="2">
    <source>
        <dbReference type="Pfam" id="PF12172"/>
    </source>
</evidence>
<dbReference type="InterPro" id="IPR012340">
    <property type="entry name" value="NA-bd_OB-fold"/>
</dbReference>
<reference evidence="3 4" key="1">
    <citation type="submission" date="2021-03" db="EMBL/GenBank/DDBJ databases">
        <title>Actinoplanes flavus sp. nov., a novel actinomycete isolated from Coconut Palm rhizosphere soil.</title>
        <authorList>
            <person name="Luo X."/>
        </authorList>
    </citation>
    <scope>NUCLEOTIDE SEQUENCE [LARGE SCALE GENOMIC DNA]</scope>
    <source>
        <strain evidence="3 4">NEAU-H7</strain>
    </source>
</reference>
<protein>
    <submittedName>
        <fullName evidence="3">OB-fold domain-containing protein</fullName>
    </submittedName>
</protein>
<dbReference type="PANTHER" id="PTHR34075">
    <property type="entry name" value="BLR3430 PROTEIN"/>
    <property type="match status" value="1"/>
</dbReference>
<evidence type="ECO:0000313" key="3">
    <source>
        <dbReference type="EMBL" id="MBO3741269.1"/>
    </source>
</evidence>
<comment type="caution">
    <text evidence="3">The sequence shown here is derived from an EMBL/GenBank/DDBJ whole genome shotgun (WGS) entry which is preliminary data.</text>
</comment>
<evidence type="ECO:0000313" key="4">
    <source>
        <dbReference type="Proteomes" id="UP000679690"/>
    </source>
</evidence>
<sequence>MRIQHCTSCRSYQHYPRPICVTCGDGRPDEVEAAGTGTVDSFTVVHRAGEPFVLARVRLTEGPIVLTHLTGVADPRCDQPVRLVEGSDPPVFTGSDVIGSDVTGDDVIGSDVIGSAFTESDFTGSAFTGSDDGL</sequence>
<dbReference type="RefSeq" id="WP_208470428.1">
    <property type="nucleotide sequence ID" value="NZ_JAGFNS010000019.1"/>
</dbReference>
<dbReference type="SUPFAM" id="SSF50249">
    <property type="entry name" value="Nucleic acid-binding proteins"/>
    <property type="match status" value="1"/>
</dbReference>
<dbReference type="InterPro" id="IPR022002">
    <property type="entry name" value="ChsH2_Znr"/>
</dbReference>
<accession>A0ABS3UR55</accession>
<dbReference type="Pfam" id="PF01796">
    <property type="entry name" value="OB_ChsH2_C"/>
    <property type="match status" value="1"/>
</dbReference>
<dbReference type="EMBL" id="JAGFNS010000019">
    <property type="protein sequence ID" value="MBO3741269.1"/>
    <property type="molecule type" value="Genomic_DNA"/>
</dbReference>
<dbReference type="Proteomes" id="UP000679690">
    <property type="component" value="Unassembled WGS sequence"/>
</dbReference>
<dbReference type="InterPro" id="IPR052513">
    <property type="entry name" value="Thioester_dehydratase-like"/>
</dbReference>